<keyword evidence="2" id="KW-1185">Reference proteome</keyword>
<evidence type="ECO:0000313" key="1">
    <source>
        <dbReference type="EMBL" id="CAH1977307.1"/>
    </source>
</evidence>
<proteinExistence type="predicted"/>
<name>A0A9P0PC29_ACAOB</name>
<dbReference type="EMBL" id="CAKOFQ010006857">
    <property type="protein sequence ID" value="CAH1977307.1"/>
    <property type="molecule type" value="Genomic_DNA"/>
</dbReference>
<dbReference type="AlphaFoldDB" id="A0A9P0PC29"/>
<gene>
    <name evidence="1" type="ORF">ACAOBT_LOCUS12584</name>
</gene>
<sequence>MLTLRVRHLIASGISIVKKDIGIFFETASHCSSIGRSTNNQVTQQPSQLFYDFCKYLTNLKRYIMIY</sequence>
<comment type="caution">
    <text evidence="1">The sequence shown here is derived from an EMBL/GenBank/DDBJ whole genome shotgun (WGS) entry which is preliminary data.</text>
</comment>
<accession>A0A9P0PC29</accession>
<evidence type="ECO:0000313" key="2">
    <source>
        <dbReference type="Proteomes" id="UP001152888"/>
    </source>
</evidence>
<organism evidence="1 2">
    <name type="scientific">Acanthoscelides obtectus</name>
    <name type="common">Bean weevil</name>
    <name type="synonym">Bruchus obtectus</name>
    <dbReference type="NCBI Taxonomy" id="200917"/>
    <lineage>
        <taxon>Eukaryota</taxon>
        <taxon>Metazoa</taxon>
        <taxon>Ecdysozoa</taxon>
        <taxon>Arthropoda</taxon>
        <taxon>Hexapoda</taxon>
        <taxon>Insecta</taxon>
        <taxon>Pterygota</taxon>
        <taxon>Neoptera</taxon>
        <taxon>Endopterygota</taxon>
        <taxon>Coleoptera</taxon>
        <taxon>Polyphaga</taxon>
        <taxon>Cucujiformia</taxon>
        <taxon>Chrysomeloidea</taxon>
        <taxon>Chrysomelidae</taxon>
        <taxon>Bruchinae</taxon>
        <taxon>Bruchini</taxon>
        <taxon>Acanthoscelides</taxon>
    </lineage>
</organism>
<protein>
    <submittedName>
        <fullName evidence="1">Uncharacterized protein</fullName>
    </submittedName>
</protein>
<dbReference type="Proteomes" id="UP001152888">
    <property type="component" value="Unassembled WGS sequence"/>
</dbReference>
<reference evidence="1" key="1">
    <citation type="submission" date="2022-03" db="EMBL/GenBank/DDBJ databases">
        <authorList>
            <person name="Sayadi A."/>
        </authorList>
    </citation>
    <scope>NUCLEOTIDE SEQUENCE</scope>
</reference>